<accession>A0AAN8MJW7</accession>
<keyword evidence="3 6" id="KW-0732">Signal</keyword>
<dbReference type="InterPro" id="IPR008983">
    <property type="entry name" value="Tumour_necrosis_fac-like_dom"/>
</dbReference>
<reference evidence="8 9" key="1">
    <citation type="submission" date="2021-04" db="EMBL/GenBank/DDBJ databases">
        <authorList>
            <person name="De Guttry C."/>
            <person name="Zahm M."/>
            <person name="Klopp C."/>
            <person name="Cabau C."/>
            <person name="Louis A."/>
            <person name="Berthelot C."/>
            <person name="Parey E."/>
            <person name="Roest Crollius H."/>
            <person name="Montfort J."/>
            <person name="Robinson-Rechavi M."/>
            <person name="Bucao C."/>
            <person name="Bouchez O."/>
            <person name="Gislard M."/>
            <person name="Lluch J."/>
            <person name="Milhes M."/>
            <person name="Lampietro C."/>
            <person name="Lopez Roques C."/>
            <person name="Donnadieu C."/>
            <person name="Braasch I."/>
            <person name="Desvignes T."/>
            <person name="Postlethwait J."/>
            <person name="Bobe J."/>
            <person name="Wedekind C."/>
            <person name="Guiguen Y."/>
        </authorList>
    </citation>
    <scope>NUCLEOTIDE SEQUENCE [LARGE SCALE GENOMIC DNA]</scope>
    <source>
        <strain evidence="8">Cs_M1</strain>
        <tissue evidence="8">Blood</tissue>
    </source>
</reference>
<dbReference type="Proteomes" id="UP001356427">
    <property type="component" value="Unassembled WGS sequence"/>
</dbReference>
<keyword evidence="9" id="KW-1185">Reference proteome</keyword>
<dbReference type="PROSITE" id="PS50871">
    <property type="entry name" value="C1Q"/>
    <property type="match status" value="1"/>
</dbReference>
<proteinExistence type="predicted"/>
<dbReference type="PRINTS" id="PR00007">
    <property type="entry name" value="COMPLEMNTC1Q"/>
</dbReference>
<dbReference type="Gene3D" id="2.60.120.40">
    <property type="match status" value="1"/>
</dbReference>
<dbReference type="InterPro" id="IPR001073">
    <property type="entry name" value="C1q_dom"/>
</dbReference>
<dbReference type="SMART" id="SM00110">
    <property type="entry name" value="C1Q"/>
    <property type="match status" value="1"/>
</dbReference>
<keyword evidence="2" id="KW-0964">Secreted</keyword>
<evidence type="ECO:0000259" key="7">
    <source>
        <dbReference type="PROSITE" id="PS50871"/>
    </source>
</evidence>
<evidence type="ECO:0000313" key="8">
    <source>
        <dbReference type="EMBL" id="KAK6326867.1"/>
    </source>
</evidence>
<dbReference type="SUPFAM" id="SSF49842">
    <property type="entry name" value="TNF-like"/>
    <property type="match status" value="1"/>
</dbReference>
<evidence type="ECO:0000256" key="3">
    <source>
        <dbReference type="ARBA" id="ARBA00022729"/>
    </source>
</evidence>
<sequence>MRGAVALQVLLFCLSGTWAQGERGGVRENDITEQGHSEGEESRESDAEQLTTQPDIWTELKELRDMVVEQRVELRNMGARVTASESQVDELQKENSVLETRLSASKSQVKELKGEVDELQKEMVNHRVELSVTMTELQFHKNEVEELERANAALQARVTTSESQVDELKRENTAQAAELSVMGTRVTASEREVEELKGEVEGLKKENKDRPKVAFSAGLTNSGKVGPFNTETQLIYTKVFTNIGKAYSPVTGVFTAPVRGIYYFRFSAMDVRTSAYMGVSLFKNKQREILSNQYNSHGGHQYVSNAVTLELEEGDLIYMHLPSGYGLYEDSNKRCTFSGFLLFPM</sequence>
<dbReference type="PANTHER" id="PTHR22923">
    <property type="entry name" value="CEREBELLIN-RELATED"/>
    <property type="match status" value="1"/>
</dbReference>
<protein>
    <recommendedName>
        <fullName evidence="7">C1q domain-containing protein</fullName>
    </recommendedName>
</protein>
<dbReference type="AlphaFoldDB" id="A0AAN8MJW7"/>
<dbReference type="InterPro" id="IPR050822">
    <property type="entry name" value="Cerebellin_Synaptic_Org"/>
</dbReference>
<organism evidence="8 9">
    <name type="scientific">Coregonus suidteri</name>
    <dbReference type="NCBI Taxonomy" id="861788"/>
    <lineage>
        <taxon>Eukaryota</taxon>
        <taxon>Metazoa</taxon>
        <taxon>Chordata</taxon>
        <taxon>Craniata</taxon>
        <taxon>Vertebrata</taxon>
        <taxon>Euteleostomi</taxon>
        <taxon>Actinopterygii</taxon>
        <taxon>Neopterygii</taxon>
        <taxon>Teleostei</taxon>
        <taxon>Protacanthopterygii</taxon>
        <taxon>Salmoniformes</taxon>
        <taxon>Salmonidae</taxon>
        <taxon>Coregoninae</taxon>
        <taxon>Coregonus</taxon>
    </lineage>
</organism>
<evidence type="ECO:0000256" key="1">
    <source>
        <dbReference type="ARBA" id="ARBA00004613"/>
    </source>
</evidence>
<evidence type="ECO:0000256" key="5">
    <source>
        <dbReference type="SAM" id="MobiDB-lite"/>
    </source>
</evidence>
<keyword evidence="4" id="KW-0175">Coiled coil</keyword>
<feature type="domain" description="C1q" evidence="7">
    <location>
        <begin position="208"/>
        <end position="345"/>
    </location>
</feature>
<dbReference type="EMBL" id="JAGTTL010000002">
    <property type="protein sequence ID" value="KAK6326867.1"/>
    <property type="molecule type" value="Genomic_DNA"/>
</dbReference>
<dbReference type="SUPFAM" id="SSF90257">
    <property type="entry name" value="Myosin rod fragments"/>
    <property type="match status" value="1"/>
</dbReference>
<comment type="subcellular location">
    <subcellularLocation>
        <location evidence="1">Secreted</location>
    </subcellularLocation>
</comment>
<evidence type="ECO:0000256" key="4">
    <source>
        <dbReference type="SAM" id="Coils"/>
    </source>
</evidence>
<name>A0AAN8MJW7_9TELE</name>
<gene>
    <name evidence="8" type="ORF">J4Q44_G00025120</name>
</gene>
<dbReference type="Gene3D" id="1.10.287.1490">
    <property type="match status" value="1"/>
</dbReference>
<feature type="compositionally biased region" description="Basic and acidic residues" evidence="5">
    <location>
        <begin position="24"/>
        <end position="46"/>
    </location>
</feature>
<dbReference type="GO" id="GO:0005576">
    <property type="term" value="C:extracellular region"/>
    <property type="evidence" value="ECO:0007669"/>
    <property type="project" value="UniProtKB-SubCell"/>
</dbReference>
<evidence type="ECO:0000256" key="6">
    <source>
        <dbReference type="SAM" id="SignalP"/>
    </source>
</evidence>
<feature type="region of interest" description="Disordered" evidence="5">
    <location>
        <begin position="24"/>
        <end position="54"/>
    </location>
</feature>
<evidence type="ECO:0000256" key="2">
    <source>
        <dbReference type="ARBA" id="ARBA00022525"/>
    </source>
</evidence>
<feature type="coiled-coil region" evidence="4">
    <location>
        <begin position="74"/>
        <end position="206"/>
    </location>
</feature>
<dbReference type="Pfam" id="PF00386">
    <property type="entry name" value="C1q"/>
    <property type="match status" value="1"/>
</dbReference>
<comment type="caution">
    <text evidence="8">The sequence shown here is derived from an EMBL/GenBank/DDBJ whole genome shotgun (WGS) entry which is preliminary data.</text>
</comment>
<feature type="signal peptide" evidence="6">
    <location>
        <begin position="1"/>
        <end position="19"/>
    </location>
</feature>
<evidence type="ECO:0000313" key="9">
    <source>
        <dbReference type="Proteomes" id="UP001356427"/>
    </source>
</evidence>
<feature type="chain" id="PRO_5042936187" description="C1q domain-containing protein" evidence="6">
    <location>
        <begin position="20"/>
        <end position="345"/>
    </location>
</feature>
<dbReference type="PANTHER" id="PTHR22923:SF102">
    <property type="entry name" value="CEREBELLIN 13-RELATED"/>
    <property type="match status" value="1"/>
</dbReference>